<name>A0A9X2KJK7_9SPHN</name>
<dbReference type="EMBL" id="JAMLDX010000002">
    <property type="protein sequence ID" value="MCP3729579.1"/>
    <property type="molecule type" value="Genomic_DNA"/>
</dbReference>
<dbReference type="InterPro" id="IPR013538">
    <property type="entry name" value="ASHA1/2-like_C"/>
</dbReference>
<dbReference type="Pfam" id="PF08327">
    <property type="entry name" value="AHSA1"/>
    <property type="match status" value="1"/>
</dbReference>
<dbReference type="RefSeq" id="WP_254291562.1">
    <property type="nucleotide sequence ID" value="NZ_JAMLDX010000002.1"/>
</dbReference>
<feature type="domain" description="Activator of Hsp90 ATPase homologue 1/2-like C-terminal" evidence="2">
    <location>
        <begin position="15"/>
        <end position="140"/>
    </location>
</feature>
<organism evidence="3 4">
    <name type="scientific">Sphingomonas tagetis</name>
    <dbReference type="NCBI Taxonomy" id="2949092"/>
    <lineage>
        <taxon>Bacteria</taxon>
        <taxon>Pseudomonadati</taxon>
        <taxon>Pseudomonadota</taxon>
        <taxon>Alphaproteobacteria</taxon>
        <taxon>Sphingomonadales</taxon>
        <taxon>Sphingomonadaceae</taxon>
        <taxon>Sphingomonas</taxon>
    </lineage>
</organism>
<dbReference type="Proteomes" id="UP001139451">
    <property type="component" value="Unassembled WGS sequence"/>
</dbReference>
<evidence type="ECO:0000256" key="1">
    <source>
        <dbReference type="ARBA" id="ARBA00006817"/>
    </source>
</evidence>
<gene>
    <name evidence="3" type="ORF">M9978_03980</name>
</gene>
<dbReference type="InterPro" id="IPR023393">
    <property type="entry name" value="START-like_dom_sf"/>
</dbReference>
<dbReference type="SUPFAM" id="SSF55961">
    <property type="entry name" value="Bet v1-like"/>
    <property type="match status" value="1"/>
</dbReference>
<proteinExistence type="inferred from homology"/>
<comment type="caution">
    <text evidence="3">The sequence shown here is derived from an EMBL/GenBank/DDBJ whole genome shotgun (WGS) entry which is preliminary data.</text>
</comment>
<evidence type="ECO:0000313" key="3">
    <source>
        <dbReference type="EMBL" id="MCP3729579.1"/>
    </source>
</evidence>
<dbReference type="Gene3D" id="3.30.530.20">
    <property type="match status" value="1"/>
</dbReference>
<dbReference type="CDD" id="cd07814">
    <property type="entry name" value="SRPBCC_CalC_Aha1-like"/>
    <property type="match status" value="1"/>
</dbReference>
<protein>
    <submittedName>
        <fullName evidence="3">SRPBCC domain-containing protein</fullName>
    </submittedName>
</protein>
<dbReference type="AlphaFoldDB" id="A0A9X2KJK7"/>
<comment type="similarity">
    <text evidence="1">Belongs to the AHA1 family.</text>
</comment>
<reference evidence="3" key="1">
    <citation type="submission" date="2022-05" db="EMBL/GenBank/DDBJ databases">
        <title>Sphingomonas sp. strain MG17 Genome sequencing and assembly.</title>
        <authorList>
            <person name="Kim I."/>
        </authorList>
    </citation>
    <scope>NUCLEOTIDE SEQUENCE</scope>
    <source>
        <strain evidence="3">MG17</strain>
    </source>
</reference>
<keyword evidence="4" id="KW-1185">Reference proteome</keyword>
<sequence length="145" mass="16378">MPAAPRITLLTRVALPIETVFELWTLPAHIQRWWGGSRGQVLHASVDARLGGMFWVAVALPGEQGYDNFGKFTGVHRGEALTVDWDHGRGRVSQLVVQLLAQKDGLTEVTLTHREFPDERMRDFQLERWQDALAAFDAYAAELRP</sequence>
<accession>A0A9X2KJK7</accession>
<evidence type="ECO:0000259" key="2">
    <source>
        <dbReference type="Pfam" id="PF08327"/>
    </source>
</evidence>
<evidence type="ECO:0000313" key="4">
    <source>
        <dbReference type="Proteomes" id="UP001139451"/>
    </source>
</evidence>